<keyword evidence="3 4" id="KW-0456">Lyase</keyword>
<dbReference type="EC" id="4.2.-.-" evidence="4"/>
<evidence type="ECO:0000313" key="6">
    <source>
        <dbReference type="EMBL" id="MFD1180251.1"/>
    </source>
</evidence>
<sequence>MAELKTNAMRMLDKSKTAYQIHAYDAEDGQIHGTAVAEKIGKPEEKVYKTLVAHQGAANFVFIIPVAEELDLKKAAKAAGVKKLEMLPLKDLQQQTGYVRGGCSPVGMKKLFPTFIDSRAESLDTILVSAGKIGMQMEIVPQRLAEQVRGKFAPLIREGGDEGEEFN</sequence>
<dbReference type="Proteomes" id="UP001597211">
    <property type="component" value="Unassembled WGS sequence"/>
</dbReference>
<comment type="similarity">
    <text evidence="1 4">Belongs to the prolyl-tRNA editing family. YbaK/EbsC subfamily.</text>
</comment>
<comment type="caution">
    <text evidence="6">The sequence shown here is derived from an EMBL/GenBank/DDBJ whole genome shotgun (WGS) entry which is preliminary data.</text>
</comment>
<evidence type="ECO:0000256" key="4">
    <source>
        <dbReference type="PIRNR" id="PIRNR006181"/>
    </source>
</evidence>
<protein>
    <recommendedName>
        <fullName evidence="4">Cys-tRNA(Pro)/Cys-tRNA(Cys) deacylase</fullName>
        <ecNumber evidence="4">4.2.-.-</ecNumber>
    </recommendedName>
</protein>
<dbReference type="PANTHER" id="PTHR30411">
    <property type="entry name" value="CYTOPLASMIC PROTEIN"/>
    <property type="match status" value="1"/>
</dbReference>
<gene>
    <name evidence="6" type="primary">ybaK</name>
    <name evidence="6" type="ORF">ACFQ2Z_02665</name>
</gene>
<dbReference type="EMBL" id="JBHTKZ010000002">
    <property type="protein sequence ID" value="MFD1180251.1"/>
    <property type="molecule type" value="Genomic_DNA"/>
</dbReference>
<proteinExistence type="inferred from homology"/>
<reference evidence="7" key="1">
    <citation type="journal article" date="2019" name="Int. J. Syst. Evol. Microbiol.">
        <title>The Global Catalogue of Microorganisms (GCM) 10K type strain sequencing project: providing services to taxonomists for standard genome sequencing and annotation.</title>
        <authorList>
            <consortium name="The Broad Institute Genomics Platform"/>
            <consortium name="The Broad Institute Genome Sequencing Center for Infectious Disease"/>
            <person name="Wu L."/>
            <person name="Ma J."/>
        </authorList>
    </citation>
    <scope>NUCLEOTIDE SEQUENCE [LARGE SCALE GENOMIC DNA]</scope>
    <source>
        <strain evidence="7">CCUG 48216</strain>
    </source>
</reference>
<dbReference type="InterPro" id="IPR004369">
    <property type="entry name" value="Prolyl-tRNA_editing_YbaK/EbsC"/>
</dbReference>
<organism evidence="6 7">
    <name type="scientific">Paenibacillus timonensis</name>
    <dbReference type="NCBI Taxonomy" id="225915"/>
    <lineage>
        <taxon>Bacteria</taxon>
        <taxon>Bacillati</taxon>
        <taxon>Bacillota</taxon>
        <taxon>Bacilli</taxon>
        <taxon>Bacillales</taxon>
        <taxon>Paenibacillaceae</taxon>
        <taxon>Paenibacillus</taxon>
    </lineage>
</organism>
<dbReference type="Pfam" id="PF04073">
    <property type="entry name" value="tRNA_edit"/>
    <property type="match status" value="1"/>
</dbReference>
<evidence type="ECO:0000256" key="2">
    <source>
        <dbReference type="ARBA" id="ARBA00022917"/>
    </source>
</evidence>
<keyword evidence="2 4" id="KW-0648">Protein biosynthesis</keyword>
<accession>A0ABW3S8G9</accession>
<evidence type="ECO:0000259" key="5">
    <source>
        <dbReference type="Pfam" id="PF04073"/>
    </source>
</evidence>
<dbReference type="NCBIfam" id="TIGR00011">
    <property type="entry name" value="YbaK_EbsC"/>
    <property type="match status" value="1"/>
</dbReference>
<dbReference type="SUPFAM" id="SSF55826">
    <property type="entry name" value="YbaK/ProRS associated domain"/>
    <property type="match status" value="1"/>
</dbReference>
<evidence type="ECO:0000256" key="1">
    <source>
        <dbReference type="ARBA" id="ARBA00009798"/>
    </source>
</evidence>
<dbReference type="CDD" id="cd00002">
    <property type="entry name" value="YbaK_deacylase"/>
    <property type="match status" value="1"/>
</dbReference>
<dbReference type="InterPro" id="IPR036754">
    <property type="entry name" value="YbaK/aa-tRNA-synt-asso_dom_sf"/>
</dbReference>
<dbReference type="InterPro" id="IPR007214">
    <property type="entry name" value="YbaK/aa-tRNA-synth-assoc-dom"/>
</dbReference>
<dbReference type="RefSeq" id="WP_240267415.1">
    <property type="nucleotide sequence ID" value="NZ_JAKSXN010000001.1"/>
</dbReference>
<feature type="domain" description="YbaK/aminoacyl-tRNA synthetase-associated" evidence="5">
    <location>
        <begin position="35"/>
        <end position="144"/>
    </location>
</feature>
<evidence type="ECO:0000256" key="3">
    <source>
        <dbReference type="ARBA" id="ARBA00023239"/>
    </source>
</evidence>
<name>A0ABW3S8G9_9BACL</name>
<evidence type="ECO:0000313" key="7">
    <source>
        <dbReference type="Proteomes" id="UP001597211"/>
    </source>
</evidence>
<dbReference type="PANTHER" id="PTHR30411:SF0">
    <property type="entry name" value="CYS-TRNA(PRO)_CYS-TRNA(CYS) DEACYLASE YBAK"/>
    <property type="match status" value="1"/>
</dbReference>
<keyword evidence="7" id="KW-1185">Reference proteome</keyword>
<dbReference type="PIRSF" id="PIRSF006181">
    <property type="entry name" value="EbsC_YbaK"/>
    <property type="match status" value="1"/>
</dbReference>
<dbReference type="Gene3D" id="3.90.960.10">
    <property type="entry name" value="YbaK/aminoacyl-tRNA synthetase-associated domain"/>
    <property type="match status" value="1"/>
</dbReference>